<evidence type="ECO:0000313" key="10">
    <source>
        <dbReference type="Proteomes" id="UP001290861"/>
    </source>
</evidence>
<keyword evidence="2 5" id="KW-0255">Endonuclease</keyword>
<dbReference type="Gene3D" id="1.10.3210.10">
    <property type="entry name" value="Hypothetical protein af1432"/>
    <property type="match status" value="1"/>
</dbReference>
<evidence type="ECO:0000256" key="1">
    <source>
        <dbReference type="ARBA" id="ARBA00022722"/>
    </source>
</evidence>
<dbReference type="InterPro" id="IPR022711">
    <property type="entry name" value="RNase_Y_N"/>
</dbReference>
<keyword evidence="10" id="KW-1185">Reference proteome</keyword>
<dbReference type="CDD" id="cd22431">
    <property type="entry name" value="KH-I_RNaseY"/>
    <property type="match status" value="1"/>
</dbReference>
<evidence type="ECO:0000256" key="4">
    <source>
        <dbReference type="ARBA" id="ARBA00022884"/>
    </source>
</evidence>
<dbReference type="EMBL" id="JARVCO010000012">
    <property type="protein sequence ID" value="MDZ8120375.1"/>
    <property type="molecule type" value="Genomic_DNA"/>
</dbReference>
<dbReference type="PANTHER" id="PTHR12826:SF15">
    <property type="entry name" value="RIBONUCLEASE Y"/>
    <property type="match status" value="1"/>
</dbReference>
<dbReference type="CDD" id="cd00077">
    <property type="entry name" value="HDc"/>
    <property type="match status" value="1"/>
</dbReference>
<dbReference type="HAMAP" id="MF_00335">
    <property type="entry name" value="RNase_Y"/>
    <property type="match status" value="1"/>
</dbReference>
<dbReference type="Gene3D" id="3.30.1370.10">
    <property type="entry name" value="K Homology domain, type 1"/>
    <property type="match status" value="1"/>
</dbReference>
<feature type="coiled-coil region" evidence="7">
    <location>
        <begin position="30"/>
        <end position="90"/>
    </location>
</feature>
<keyword evidence="3 5" id="KW-0378">Hydrolase</keyword>
<evidence type="ECO:0000256" key="5">
    <source>
        <dbReference type="HAMAP-Rule" id="MF_00335"/>
    </source>
</evidence>
<feature type="domain" description="HD" evidence="8">
    <location>
        <begin position="336"/>
        <end position="429"/>
    </location>
</feature>
<dbReference type="InterPro" id="IPR004088">
    <property type="entry name" value="KH_dom_type_1"/>
</dbReference>
<comment type="function">
    <text evidence="5">Endoribonuclease that initiates mRNA decay.</text>
</comment>
<dbReference type="PANTHER" id="PTHR12826">
    <property type="entry name" value="RIBONUCLEASE Y"/>
    <property type="match status" value="1"/>
</dbReference>
<keyword evidence="5" id="KW-1003">Cell membrane</keyword>
<dbReference type="PROSITE" id="PS50084">
    <property type="entry name" value="KH_TYPE_1"/>
    <property type="match status" value="1"/>
</dbReference>
<keyword evidence="5" id="KW-0472">Membrane</keyword>
<evidence type="ECO:0000259" key="8">
    <source>
        <dbReference type="PROSITE" id="PS51831"/>
    </source>
</evidence>
<dbReference type="InterPro" id="IPR036612">
    <property type="entry name" value="KH_dom_type_1_sf"/>
</dbReference>
<evidence type="ECO:0000256" key="6">
    <source>
        <dbReference type="NCBIfam" id="TIGR03319"/>
    </source>
</evidence>
<dbReference type="SMART" id="SM00471">
    <property type="entry name" value="HDc"/>
    <property type="match status" value="1"/>
</dbReference>
<keyword evidence="4 5" id="KW-0694">RNA-binding</keyword>
<keyword evidence="5" id="KW-0812">Transmembrane</keyword>
<feature type="transmembrane region" description="Helical" evidence="5">
    <location>
        <begin position="6"/>
        <end position="28"/>
    </location>
</feature>
<dbReference type="NCBIfam" id="TIGR00277">
    <property type="entry name" value="HDIG"/>
    <property type="match status" value="1"/>
</dbReference>
<dbReference type="NCBIfam" id="TIGR03319">
    <property type="entry name" value="RNase_Y"/>
    <property type="match status" value="1"/>
</dbReference>
<proteinExistence type="inferred from homology"/>
<dbReference type="InterPro" id="IPR017705">
    <property type="entry name" value="Ribonuclease_Y"/>
</dbReference>
<dbReference type="Pfam" id="PF01966">
    <property type="entry name" value="HD"/>
    <property type="match status" value="1"/>
</dbReference>
<protein>
    <recommendedName>
        <fullName evidence="5 6">Ribonuclease Y</fullName>
        <shortName evidence="5">RNase Y</shortName>
        <ecNumber evidence="5 6">3.1.-.-</ecNumber>
    </recommendedName>
</protein>
<dbReference type="PROSITE" id="PS51831">
    <property type="entry name" value="HD"/>
    <property type="match status" value="1"/>
</dbReference>
<comment type="similarity">
    <text evidence="5">Belongs to the RNase Y family.</text>
</comment>
<dbReference type="InterPro" id="IPR003607">
    <property type="entry name" value="HD/PDEase_dom"/>
</dbReference>
<gene>
    <name evidence="5 9" type="primary">rny</name>
    <name evidence="9" type="ORF">P9H32_17220</name>
</gene>
<dbReference type="SUPFAM" id="SSF54791">
    <property type="entry name" value="Eukaryotic type KH-domain (KH-domain type I)"/>
    <property type="match status" value="1"/>
</dbReference>
<keyword evidence="7" id="KW-0175">Coiled coil</keyword>
<sequence length="520" mass="58487">MEFASYTGFEFILGVGFLVLGFFFHAYITKTNAIAASKQAKAILDEAQKEAEVVRREAKVQAKDAILRARENSERELSKQRTDILDLEKRVVNREKNLTSKLEMLNNKELQLTGRMTEISEQKDVLRAKETELNRLIHEETLRIEDAASLSREEARKIIMDRMKEELKAETDSLIRRSQKEAKEEARKRAREIVVTAIQRYSAETVNDVTTSQVNLESDDVKGRIIGKEGRNIKSFEAETGVNVLIDETPEVVVLSCYDPIRREIARVALERLIEDGRIHPARIEETVTKVKEEIDDTIRRAGEEALFGLGITGVAPELVHILGKLKFRTSYNQNVLDHSVEAAHLIAMMAADLGLDPKTAKRCGIFHDIGKALDHEMEGGHAEIGAKILRKYGEEQLVWEAVGSQHEGLDVHSIYGVLCDAADALTAARPGARMETTDIYIERLEKIEQICNQYAGVKSSYAVQAGREIRIMVEPEKFNDHGASLLAKNIAKQIGKEVKIPGTVRVTVIRETRCVEYAK</sequence>
<dbReference type="InterPro" id="IPR006674">
    <property type="entry name" value="HD_domain"/>
</dbReference>
<comment type="subcellular location">
    <subcellularLocation>
        <location evidence="5">Cell membrane</location>
        <topology evidence="5">Single-pass membrane protein</topology>
    </subcellularLocation>
</comment>
<dbReference type="Pfam" id="PF12072">
    <property type="entry name" value="RNase_Y_N"/>
    <property type="match status" value="1"/>
</dbReference>
<evidence type="ECO:0000256" key="3">
    <source>
        <dbReference type="ARBA" id="ARBA00022801"/>
    </source>
</evidence>
<keyword evidence="1 5" id="KW-0540">Nuclease</keyword>
<dbReference type="SUPFAM" id="SSF109604">
    <property type="entry name" value="HD-domain/PDEase-like"/>
    <property type="match status" value="1"/>
</dbReference>
<dbReference type="InterPro" id="IPR004087">
    <property type="entry name" value="KH_dom"/>
</dbReference>
<dbReference type="SMART" id="SM00322">
    <property type="entry name" value="KH"/>
    <property type="match status" value="1"/>
</dbReference>
<accession>A0ABU5N1Q8</accession>
<keyword evidence="5" id="KW-1133">Transmembrane helix</keyword>
<reference evidence="9 10" key="1">
    <citation type="journal article" date="2024" name="Appl. Environ. Microbiol.">
        <title>Pontiella agarivorans sp. nov., a novel marine anaerobic bacterium capable of degrading macroalgal polysaccharides and fixing nitrogen.</title>
        <authorList>
            <person name="Liu N."/>
            <person name="Kivenson V."/>
            <person name="Peng X."/>
            <person name="Cui Z."/>
            <person name="Lankiewicz T.S."/>
            <person name="Gosselin K.M."/>
            <person name="English C.J."/>
            <person name="Blair E.M."/>
            <person name="O'Malley M.A."/>
            <person name="Valentine D.L."/>
        </authorList>
    </citation>
    <scope>NUCLEOTIDE SEQUENCE [LARGE SCALE GENOMIC DNA]</scope>
    <source>
        <strain evidence="9 10">NLcol2</strain>
    </source>
</reference>
<dbReference type="Pfam" id="PF00013">
    <property type="entry name" value="KH_1"/>
    <property type="match status" value="1"/>
</dbReference>
<comment type="caution">
    <text evidence="9">The sequence shown here is derived from an EMBL/GenBank/DDBJ whole genome shotgun (WGS) entry which is preliminary data.</text>
</comment>
<organism evidence="9 10">
    <name type="scientific">Pontiella agarivorans</name>
    <dbReference type="NCBI Taxonomy" id="3038953"/>
    <lineage>
        <taxon>Bacteria</taxon>
        <taxon>Pseudomonadati</taxon>
        <taxon>Kiritimatiellota</taxon>
        <taxon>Kiritimatiellia</taxon>
        <taxon>Kiritimatiellales</taxon>
        <taxon>Pontiellaceae</taxon>
        <taxon>Pontiella</taxon>
    </lineage>
</organism>
<evidence type="ECO:0000256" key="2">
    <source>
        <dbReference type="ARBA" id="ARBA00022759"/>
    </source>
</evidence>
<evidence type="ECO:0000256" key="7">
    <source>
        <dbReference type="SAM" id="Coils"/>
    </source>
</evidence>
<dbReference type="EC" id="3.1.-.-" evidence="5 6"/>
<dbReference type="InterPro" id="IPR006675">
    <property type="entry name" value="HDIG_dom"/>
</dbReference>
<name>A0ABU5N1Q8_9BACT</name>
<evidence type="ECO:0000313" key="9">
    <source>
        <dbReference type="EMBL" id="MDZ8120375.1"/>
    </source>
</evidence>
<dbReference type="Proteomes" id="UP001290861">
    <property type="component" value="Unassembled WGS sequence"/>
</dbReference>